<gene>
    <name evidence="18" type="ORF">KFK09_005752</name>
</gene>
<name>A0A8T3BWP6_DENNO</name>
<dbReference type="Pfam" id="PF07714">
    <property type="entry name" value="PK_Tyr_Ser-Thr"/>
    <property type="match status" value="1"/>
</dbReference>
<protein>
    <recommendedName>
        <fullName evidence="13">Receptor-like serine/threonine-protein kinase</fullName>
        <ecNumber evidence="13">2.7.11.1</ecNumber>
    </recommendedName>
</protein>
<dbReference type="PROSITE" id="PS50927">
    <property type="entry name" value="BULB_LECTIN"/>
    <property type="match status" value="2"/>
</dbReference>
<evidence type="ECO:0000259" key="17">
    <source>
        <dbReference type="PROSITE" id="PS50948"/>
    </source>
</evidence>
<dbReference type="Proteomes" id="UP000829196">
    <property type="component" value="Unassembled WGS sequence"/>
</dbReference>
<dbReference type="InterPro" id="IPR024171">
    <property type="entry name" value="SRK-like_kinase"/>
</dbReference>
<evidence type="ECO:0000256" key="3">
    <source>
        <dbReference type="ARBA" id="ARBA00022679"/>
    </source>
</evidence>
<feature type="domain" description="Bulb-type lectin" evidence="16">
    <location>
        <begin position="194"/>
        <end position="315"/>
    </location>
</feature>
<keyword evidence="11" id="KW-1015">Disulfide bond</keyword>
<dbReference type="InterPro" id="IPR003609">
    <property type="entry name" value="Pan_app"/>
</dbReference>
<dbReference type="EMBL" id="JAGYWB010000005">
    <property type="protein sequence ID" value="KAI0523357.1"/>
    <property type="molecule type" value="Genomic_DNA"/>
</dbReference>
<evidence type="ECO:0000256" key="11">
    <source>
        <dbReference type="ARBA" id="ARBA00023157"/>
    </source>
</evidence>
<dbReference type="InterPro" id="IPR011009">
    <property type="entry name" value="Kinase-like_dom_sf"/>
</dbReference>
<keyword evidence="12" id="KW-0325">Glycoprotein</keyword>
<evidence type="ECO:0000256" key="13">
    <source>
        <dbReference type="PIRNR" id="PIRNR000641"/>
    </source>
</evidence>
<evidence type="ECO:0000256" key="6">
    <source>
        <dbReference type="ARBA" id="ARBA00022741"/>
    </source>
</evidence>
<dbReference type="InterPro" id="IPR000719">
    <property type="entry name" value="Prot_kinase_dom"/>
</dbReference>
<dbReference type="AlphaFoldDB" id="A0A8T3BWP6"/>
<dbReference type="SUPFAM" id="SSF56112">
    <property type="entry name" value="Protein kinase-like (PK-like)"/>
    <property type="match status" value="1"/>
</dbReference>
<feature type="domain" description="Protein kinase" evidence="15">
    <location>
        <begin position="539"/>
        <end position="790"/>
    </location>
</feature>
<dbReference type="PROSITE" id="PS50948">
    <property type="entry name" value="PAN"/>
    <property type="match status" value="1"/>
</dbReference>
<comment type="catalytic activity">
    <reaction evidence="13">
        <text>L-threonyl-[protein] + ATP = O-phospho-L-threonyl-[protein] + ADP + H(+)</text>
        <dbReference type="Rhea" id="RHEA:46608"/>
        <dbReference type="Rhea" id="RHEA-COMP:11060"/>
        <dbReference type="Rhea" id="RHEA-COMP:11605"/>
        <dbReference type="ChEBI" id="CHEBI:15378"/>
        <dbReference type="ChEBI" id="CHEBI:30013"/>
        <dbReference type="ChEBI" id="CHEBI:30616"/>
        <dbReference type="ChEBI" id="CHEBI:61977"/>
        <dbReference type="ChEBI" id="CHEBI:456216"/>
        <dbReference type="EC" id="2.7.11.1"/>
    </reaction>
</comment>
<evidence type="ECO:0000256" key="1">
    <source>
        <dbReference type="ARBA" id="ARBA00004167"/>
    </source>
</evidence>
<dbReference type="SUPFAM" id="SSF51110">
    <property type="entry name" value="alpha-D-mannose-specific plant lectins"/>
    <property type="match status" value="2"/>
</dbReference>
<dbReference type="Gene3D" id="3.30.200.20">
    <property type="entry name" value="Phosphorylase Kinase, domain 1"/>
    <property type="match status" value="1"/>
</dbReference>
<keyword evidence="5" id="KW-0732">Signal</keyword>
<dbReference type="PANTHER" id="PTHR47974">
    <property type="entry name" value="OS07G0415500 PROTEIN"/>
    <property type="match status" value="1"/>
</dbReference>
<feature type="domain" description="Bulb-type lectin" evidence="16">
    <location>
        <begin position="71"/>
        <end position="191"/>
    </location>
</feature>
<organism evidence="18 19">
    <name type="scientific">Dendrobium nobile</name>
    <name type="common">Orchid</name>
    <dbReference type="NCBI Taxonomy" id="94219"/>
    <lineage>
        <taxon>Eukaryota</taxon>
        <taxon>Viridiplantae</taxon>
        <taxon>Streptophyta</taxon>
        <taxon>Embryophyta</taxon>
        <taxon>Tracheophyta</taxon>
        <taxon>Spermatophyta</taxon>
        <taxon>Magnoliopsida</taxon>
        <taxon>Liliopsida</taxon>
        <taxon>Asparagales</taxon>
        <taxon>Orchidaceae</taxon>
        <taxon>Epidendroideae</taxon>
        <taxon>Malaxideae</taxon>
        <taxon>Dendrobiinae</taxon>
        <taxon>Dendrobium</taxon>
    </lineage>
</organism>
<evidence type="ECO:0000259" key="15">
    <source>
        <dbReference type="PROSITE" id="PS50011"/>
    </source>
</evidence>
<dbReference type="GO" id="GO:0051707">
    <property type="term" value="P:response to other organism"/>
    <property type="evidence" value="ECO:0007669"/>
    <property type="project" value="UniProtKB-ARBA"/>
</dbReference>
<keyword evidence="8 13" id="KW-0067">ATP-binding</keyword>
<evidence type="ECO:0000256" key="8">
    <source>
        <dbReference type="ARBA" id="ARBA00022840"/>
    </source>
</evidence>
<evidence type="ECO:0000256" key="14">
    <source>
        <dbReference type="SAM" id="Phobius"/>
    </source>
</evidence>
<dbReference type="SMR" id="A0A8T3BWP6"/>
<reference evidence="18" key="1">
    <citation type="journal article" date="2022" name="Front. Genet.">
        <title>Chromosome-Scale Assembly of the Dendrobium nobile Genome Provides Insights Into the Molecular Mechanism of the Biosynthesis of the Medicinal Active Ingredient of Dendrobium.</title>
        <authorList>
            <person name="Xu Q."/>
            <person name="Niu S.-C."/>
            <person name="Li K.-L."/>
            <person name="Zheng P.-J."/>
            <person name="Zhang X.-J."/>
            <person name="Jia Y."/>
            <person name="Liu Y."/>
            <person name="Niu Y.-X."/>
            <person name="Yu L.-H."/>
            <person name="Chen D.-F."/>
            <person name="Zhang G.-Q."/>
        </authorList>
    </citation>
    <scope>NUCLEOTIDE SEQUENCE</scope>
    <source>
        <tissue evidence="18">Leaf</tissue>
    </source>
</reference>
<comment type="catalytic activity">
    <reaction evidence="13">
        <text>L-seryl-[protein] + ATP = O-phospho-L-seryl-[protein] + ADP + H(+)</text>
        <dbReference type="Rhea" id="RHEA:17989"/>
        <dbReference type="Rhea" id="RHEA-COMP:9863"/>
        <dbReference type="Rhea" id="RHEA-COMP:11604"/>
        <dbReference type="ChEBI" id="CHEBI:15378"/>
        <dbReference type="ChEBI" id="CHEBI:29999"/>
        <dbReference type="ChEBI" id="CHEBI:30616"/>
        <dbReference type="ChEBI" id="CHEBI:83421"/>
        <dbReference type="ChEBI" id="CHEBI:456216"/>
        <dbReference type="EC" id="2.7.11.1"/>
    </reaction>
</comment>
<dbReference type="GO" id="GO:0004674">
    <property type="term" value="F:protein serine/threonine kinase activity"/>
    <property type="evidence" value="ECO:0007669"/>
    <property type="project" value="UniProtKB-KW"/>
</dbReference>
<evidence type="ECO:0000256" key="7">
    <source>
        <dbReference type="ARBA" id="ARBA00022777"/>
    </source>
</evidence>
<dbReference type="InterPro" id="IPR001480">
    <property type="entry name" value="Bulb-type_lectin_dom"/>
</dbReference>
<evidence type="ECO:0000313" key="18">
    <source>
        <dbReference type="EMBL" id="KAI0523357.1"/>
    </source>
</evidence>
<dbReference type="Pfam" id="PF01453">
    <property type="entry name" value="B_lectin"/>
    <property type="match status" value="1"/>
</dbReference>
<keyword evidence="4 14" id="KW-0812">Transmembrane</keyword>
<keyword evidence="7 13" id="KW-0418">Kinase</keyword>
<keyword evidence="10 14" id="KW-0472">Membrane</keyword>
<evidence type="ECO:0000256" key="10">
    <source>
        <dbReference type="ARBA" id="ARBA00023136"/>
    </source>
</evidence>
<dbReference type="PROSITE" id="PS50011">
    <property type="entry name" value="PROTEIN_KINASE_DOM"/>
    <property type="match status" value="1"/>
</dbReference>
<comment type="subcellular location">
    <subcellularLocation>
        <location evidence="1">Membrane</location>
        <topology evidence="1">Single-pass membrane protein</topology>
    </subcellularLocation>
</comment>
<comment type="caution">
    <text evidence="18">The sequence shown here is derived from an EMBL/GenBank/DDBJ whole genome shotgun (WGS) entry which is preliminary data.</text>
</comment>
<keyword evidence="19" id="KW-1185">Reference proteome</keyword>
<dbReference type="CDD" id="cd00028">
    <property type="entry name" value="B_lectin"/>
    <property type="match status" value="1"/>
</dbReference>
<dbReference type="GO" id="GO:0048544">
    <property type="term" value="P:recognition of pollen"/>
    <property type="evidence" value="ECO:0007669"/>
    <property type="project" value="InterPro"/>
</dbReference>
<proteinExistence type="inferred from homology"/>
<feature type="transmembrane region" description="Helical" evidence="14">
    <location>
        <begin position="480"/>
        <end position="508"/>
    </location>
</feature>
<evidence type="ECO:0000259" key="16">
    <source>
        <dbReference type="PROSITE" id="PS50927"/>
    </source>
</evidence>
<feature type="domain" description="Apple" evidence="17">
    <location>
        <begin position="365"/>
        <end position="445"/>
    </location>
</feature>
<evidence type="ECO:0000256" key="2">
    <source>
        <dbReference type="ARBA" id="ARBA00022527"/>
    </source>
</evidence>
<dbReference type="InterPro" id="IPR036426">
    <property type="entry name" value="Bulb-type_lectin_dom_sf"/>
</dbReference>
<keyword evidence="6 13" id="KW-0547">Nucleotide-binding</keyword>
<sequence>MKSMAISAEMLGVSISRRNQGASVHSFRGKVLKKHLFGSPAAFLMAMFLLGCACRGLSEERPLVSVPLGFQIFGYEKFITWTSQNGVFAFGFLGDYESDDASFVVGIWYNLRNIGESVPVWVVGAGVRVSENSTLQLSMDGSLVLIDFSRHGLPVWSSSTAYLGVETATLMNNGNLVLMGSGDRVVWESFNSPTDTLLPGQSLSFPQSLQASLADSASSYYSFEINKRSGDISLVWEDNVTYWSSHLSQPVDVREVHLEADGLLGLFDVQGGLAWFCYTEDYKDPFVAFRRLRIDADGNLRIYSWNNASSSWKVSWQAVPSQCHVFGFCGLYHVCRYNSSGPSCECVLQDSASGDCEKLADLGNCNTGITMLVLKQTFLYSLYPPHDFDMMLSLDACRSYCLNDSSCFAVTAKNDGSGLCTIKRTSFISGYRYSSVPATSFLKVCLVPEAVSAQAANLHGNTVPLDAKQHLAQIVGHKSFMVGIVVLLLIAASVFFIVEIIIVWFVLYRRRQTKIEGRKDFRMNPHYSAMVRLSLEEVKELTKNFGNKLGPSIYRGMLPNKILVAVKVIGNAVVSERDFLLLVSTLGSTHHKNLVALKGYCYELAHKVLVYEYISNGSLDQWLLNTKHCRGKDGWHQRLNISIGIARALSYLHLECKQCIPHGNLKLENVLLDENMIVKVTYYGLHALLQKDVASSSESPLERDIYMLGRILLHIFAENRFVDDDKLCNSAYQMCKVGKLCQFVDPHLSIGDAELEEMERVVRLALWCMQNKPSLRPSIAEVVMVLEGSLSLDMPPENEAFSVGFH</sequence>
<dbReference type="PANTHER" id="PTHR47974:SF10">
    <property type="entry name" value="RECEPTOR-LIKE SERINE_THREONINE-PROTEIN KINASE"/>
    <property type="match status" value="1"/>
</dbReference>
<dbReference type="SMART" id="SM00108">
    <property type="entry name" value="B_lectin"/>
    <property type="match status" value="1"/>
</dbReference>
<keyword evidence="3 13" id="KW-0808">Transferase</keyword>
<keyword evidence="2 13" id="KW-0723">Serine/threonine-protein kinase</keyword>
<evidence type="ECO:0000313" key="19">
    <source>
        <dbReference type="Proteomes" id="UP000829196"/>
    </source>
</evidence>
<accession>A0A8T3BWP6</accession>
<dbReference type="EC" id="2.7.11.1" evidence="13"/>
<dbReference type="Gene3D" id="2.90.10.10">
    <property type="entry name" value="Bulb-type lectin domain"/>
    <property type="match status" value="2"/>
</dbReference>
<dbReference type="GO" id="GO:0016020">
    <property type="term" value="C:membrane"/>
    <property type="evidence" value="ECO:0007669"/>
    <property type="project" value="UniProtKB-SubCell"/>
</dbReference>
<dbReference type="InterPro" id="IPR001245">
    <property type="entry name" value="Ser-Thr/Tyr_kinase_cat_dom"/>
</dbReference>
<dbReference type="PIRSF" id="PIRSF000641">
    <property type="entry name" value="SRK"/>
    <property type="match status" value="1"/>
</dbReference>
<evidence type="ECO:0000256" key="12">
    <source>
        <dbReference type="ARBA" id="ARBA00023180"/>
    </source>
</evidence>
<keyword evidence="9 14" id="KW-1133">Transmembrane helix</keyword>
<dbReference type="InterPro" id="IPR000858">
    <property type="entry name" value="S_locus_glycoprot_dom"/>
</dbReference>
<evidence type="ECO:0000256" key="5">
    <source>
        <dbReference type="ARBA" id="ARBA00022729"/>
    </source>
</evidence>
<evidence type="ECO:0000256" key="9">
    <source>
        <dbReference type="ARBA" id="ARBA00022989"/>
    </source>
</evidence>
<evidence type="ECO:0000256" key="4">
    <source>
        <dbReference type="ARBA" id="ARBA00022692"/>
    </source>
</evidence>
<comment type="similarity">
    <text evidence="13">Belongs to the protein kinase superfamily. Ser/Thr protein kinase family.</text>
</comment>
<dbReference type="OrthoDB" id="733107at2759"/>
<dbReference type="GO" id="GO:0005524">
    <property type="term" value="F:ATP binding"/>
    <property type="evidence" value="ECO:0007669"/>
    <property type="project" value="UniProtKB-KW"/>
</dbReference>
<dbReference type="Pfam" id="PF00954">
    <property type="entry name" value="S_locus_glycop"/>
    <property type="match status" value="1"/>
</dbReference>
<dbReference type="Gene3D" id="1.10.510.10">
    <property type="entry name" value="Transferase(Phosphotransferase) domain 1"/>
    <property type="match status" value="1"/>
</dbReference>